<comment type="caution">
    <text evidence="1">The sequence shown here is derived from an EMBL/GenBank/DDBJ whole genome shotgun (WGS) entry which is preliminary data.</text>
</comment>
<dbReference type="RefSeq" id="WP_236457351.1">
    <property type="nucleotide sequence ID" value="NZ_CBCSGE010000006.1"/>
</dbReference>
<organism evidence="1 2">
    <name type="scientific">Flavobacterium jumunjinense</name>
    <dbReference type="NCBI Taxonomy" id="998845"/>
    <lineage>
        <taxon>Bacteria</taxon>
        <taxon>Pseudomonadati</taxon>
        <taxon>Bacteroidota</taxon>
        <taxon>Flavobacteriia</taxon>
        <taxon>Flavobacteriales</taxon>
        <taxon>Flavobacteriaceae</taxon>
        <taxon>Flavobacterium</taxon>
    </lineage>
</organism>
<dbReference type="EMBL" id="JBHMEY010000012">
    <property type="protein sequence ID" value="MFB9096032.1"/>
    <property type="molecule type" value="Genomic_DNA"/>
</dbReference>
<evidence type="ECO:0008006" key="3">
    <source>
        <dbReference type="Google" id="ProtNLM"/>
    </source>
</evidence>
<evidence type="ECO:0000313" key="2">
    <source>
        <dbReference type="Proteomes" id="UP001589607"/>
    </source>
</evidence>
<sequence>MNKLIIFLFFILMSCEKALYNSKEGVANEKYRYYNKNFTLPEQSSLKTKGVYICVSNELFDYKVESYKNNYLERTHPALKGNIPSKDTVIAFKRYFYCQFENNGKWKQSGGFYSLADLIKEVKKMDKEQNYDIYKIENDSVFLESYNWYRKRFTYRNGVVVSDTIFLKDQKSSKNSNTVKYVYYPIEL</sequence>
<keyword evidence="2" id="KW-1185">Reference proteome</keyword>
<proteinExistence type="predicted"/>
<protein>
    <recommendedName>
        <fullName evidence="3">Lipoprotein</fullName>
    </recommendedName>
</protein>
<dbReference type="Proteomes" id="UP001589607">
    <property type="component" value="Unassembled WGS sequence"/>
</dbReference>
<reference evidence="1 2" key="1">
    <citation type="submission" date="2024-09" db="EMBL/GenBank/DDBJ databases">
        <authorList>
            <person name="Sun Q."/>
            <person name="Mori K."/>
        </authorList>
    </citation>
    <scope>NUCLEOTIDE SEQUENCE [LARGE SCALE GENOMIC DNA]</scope>
    <source>
        <strain evidence="1 2">CECT 7955</strain>
    </source>
</reference>
<evidence type="ECO:0000313" key="1">
    <source>
        <dbReference type="EMBL" id="MFB9096032.1"/>
    </source>
</evidence>
<gene>
    <name evidence="1" type="ORF">ACFFVF_05855</name>
</gene>
<dbReference type="PROSITE" id="PS51257">
    <property type="entry name" value="PROKAR_LIPOPROTEIN"/>
    <property type="match status" value="1"/>
</dbReference>
<name>A0ABV5GL79_9FLAO</name>
<accession>A0ABV5GL79</accession>